<dbReference type="EMBL" id="CP067140">
    <property type="protein sequence ID" value="WCR02674.1"/>
    <property type="molecule type" value="Genomic_DNA"/>
</dbReference>
<protein>
    <submittedName>
        <fullName evidence="1">Uncharacterized protein</fullName>
    </submittedName>
</protein>
<dbReference type="AlphaFoldDB" id="A0AA46A7R3"/>
<name>A0AA46A7R3_9RHOB</name>
<reference evidence="1 3" key="1">
    <citation type="submission" date="2017-01" db="EMBL/GenBank/DDBJ databases">
        <authorList>
            <person name="Varghese N."/>
            <person name="Submissions S."/>
        </authorList>
    </citation>
    <scope>NUCLEOTIDE SEQUENCE [LARGE SCALE GENOMIC DNA]</scope>
    <source>
        <strain evidence="1 3">DSM 18447</strain>
    </source>
</reference>
<keyword evidence="4" id="KW-1185">Reference proteome</keyword>
<gene>
    <name evidence="2" type="ORF">JHX88_17770</name>
    <name evidence="1" type="ORF">SAMN05421772_1314</name>
</gene>
<evidence type="ECO:0000313" key="3">
    <source>
        <dbReference type="Proteomes" id="UP000186216"/>
    </source>
</evidence>
<evidence type="ECO:0000313" key="2">
    <source>
        <dbReference type="EMBL" id="WCR02674.1"/>
    </source>
</evidence>
<sequence>MVTALRPKIWKLAIATQHRADDPRLSERQSLRRPHPVGRDVCRTVVWVVQLTYNDQNCAVPLRRKSDAVPLAFLSTTTVFGTATDVMLSEVTIEAFFLADDRTPGQ</sequence>
<dbReference type="EMBL" id="FTOU01000031">
    <property type="protein sequence ID" value="SIT17372.1"/>
    <property type="molecule type" value="Genomic_DNA"/>
</dbReference>
<dbReference type="Proteomes" id="UP000186216">
    <property type="component" value="Unassembled WGS sequence"/>
</dbReference>
<organism evidence="1 3">
    <name type="scientific">Paracoccus saliphilus</name>
    <dbReference type="NCBI Taxonomy" id="405559"/>
    <lineage>
        <taxon>Bacteria</taxon>
        <taxon>Pseudomonadati</taxon>
        <taxon>Pseudomonadota</taxon>
        <taxon>Alphaproteobacteria</taxon>
        <taxon>Rhodobacterales</taxon>
        <taxon>Paracoccaceae</taxon>
        <taxon>Paracoccus</taxon>
    </lineage>
</organism>
<evidence type="ECO:0000313" key="4">
    <source>
        <dbReference type="Proteomes" id="UP001215549"/>
    </source>
</evidence>
<dbReference type="RefSeq" id="WP_272848091.1">
    <property type="nucleotide sequence ID" value="NZ_CP067140.1"/>
</dbReference>
<accession>A0AA46A7R3</accession>
<dbReference type="Proteomes" id="UP001215549">
    <property type="component" value="Chromosome"/>
</dbReference>
<reference evidence="2 4" key="2">
    <citation type="submission" date="2021-01" db="EMBL/GenBank/DDBJ databases">
        <title>Biogeographic distribution of Paracoccus.</title>
        <authorList>
            <person name="Hollensteiner J."/>
            <person name="Leineberger J."/>
            <person name="Brinkhoff T."/>
            <person name="Daniel R."/>
        </authorList>
    </citation>
    <scope>NUCLEOTIDE SEQUENCE [LARGE SCALE GENOMIC DNA]</scope>
    <source>
        <strain evidence="2 4">DSM 18447</strain>
    </source>
</reference>
<evidence type="ECO:0000313" key="1">
    <source>
        <dbReference type="EMBL" id="SIT17372.1"/>
    </source>
</evidence>
<proteinExistence type="predicted"/>